<sequence length="118" mass="13156">MYPLMHCRAARRIRSSLRPSFDPLAIDHLAIVLIDEGEEQNLLEEGEFALEALEVLGADGYAPEVDRPDLGLAVVEMDDLPPLNVTLQENKPLVLHLVADILVNLPVQVYSKKEVQMT</sequence>
<evidence type="ECO:0000313" key="2">
    <source>
        <dbReference type="Proteomes" id="UP000017836"/>
    </source>
</evidence>
<proteinExistence type="predicted"/>
<dbReference type="Proteomes" id="UP000017836">
    <property type="component" value="Unassembled WGS sequence"/>
</dbReference>
<protein>
    <submittedName>
        <fullName evidence="1">Uncharacterized protein</fullName>
    </submittedName>
</protein>
<organism evidence="1 2">
    <name type="scientific">Amborella trichopoda</name>
    <dbReference type="NCBI Taxonomy" id="13333"/>
    <lineage>
        <taxon>Eukaryota</taxon>
        <taxon>Viridiplantae</taxon>
        <taxon>Streptophyta</taxon>
        <taxon>Embryophyta</taxon>
        <taxon>Tracheophyta</taxon>
        <taxon>Spermatophyta</taxon>
        <taxon>Magnoliopsida</taxon>
        <taxon>Amborellales</taxon>
        <taxon>Amborellaceae</taxon>
        <taxon>Amborella</taxon>
    </lineage>
</organism>
<gene>
    <name evidence="1" type="ORF">AMTR_s00014p00249090</name>
</gene>
<keyword evidence="2" id="KW-1185">Reference proteome</keyword>
<accession>W1PPU7</accession>
<name>W1PPU7_AMBTC</name>
<dbReference type="Gramene" id="ERN09200">
    <property type="protein sequence ID" value="ERN09200"/>
    <property type="gene ID" value="AMTR_s00014p00249090"/>
</dbReference>
<dbReference type="AlphaFoldDB" id="W1PPU7"/>
<dbReference type="EMBL" id="KI393051">
    <property type="protein sequence ID" value="ERN09200.1"/>
    <property type="molecule type" value="Genomic_DNA"/>
</dbReference>
<evidence type="ECO:0000313" key="1">
    <source>
        <dbReference type="EMBL" id="ERN09200.1"/>
    </source>
</evidence>
<reference evidence="2" key="1">
    <citation type="journal article" date="2013" name="Science">
        <title>The Amborella genome and the evolution of flowering plants.</title>
        <authorList>
            <consortium name="Amborella Genome Project"/>
        </authorList>
    </citation>
    <scope>NUCLEOTIDE SEQUENCE [LARGE SCALE GENOMIC DNA]</scope>
</reference>
<dbReference type="HOGENOM" id="CLU_2213498_0_0_1"/>